<evidence type="ECO:0000313" key="1">
    <source>
        <dbReference type="EMBL" id="KAJ3520969.1"/>
    </source>
</evidence>
<dbReference type="EMBL" id="JANHOG010002683">
    <property type="protein sequence ID" value="KAJ3520969.1"/>
    <property type="molecule type" value="Genomic_DNA"/>
</dbReference>
<protein>
    <submittedName>
        <fullName evidence="1">Uncharacterized protein</fullName>
    </submittedName>
</protein>
<evidence type="ECO:0000313" key="2">
    <source>
        <dbReference type="Proteomes" id="UP001148662"/>
    </source>
</evidence>
<comment type="caution">
    <text evidence="1">The sequence shown here is derived from an EMBL/GenBank/DDBJ whole genome shotgun (WGS) entry which is preliminary data.</text>
</comment>
<proteinExistence type="predicted"/>
<keyword evidence="2" id="KW-1185">Reference proteome</keyword>
<name>A0ACC1RLI0_9APHY</name>
<dbReference type="Proteomes" id="UP001148662">
    <property type="component" value="Unassembled WGS sequence"/>
</dbReference>
<sequence length="341" mass="36674">MGHSLSKASHSDPREFASPKDASQWREYDYIVVGGGTAGCILAARLSEDRNTTVLLIEAGKSEDFITKIPFAFVKTFKSPIDWAFKTTPQSALNNRVISWPRGKVLGGTSAINASIYHQCAPEDFEEWERLGATGWNYSAVRPYFLKSETYHPSPLYPGVDVKERGTSGPIQTGHHRENAPISGTVFETVKALGVPYTDDVNTPKGTAGVVHFISTIDQSGRRSSTAAAYLTPDVFSRPNLTIAVNTHVDQVLFETTESKDPVAIGVQVSTSPTSPQYRVRAKREVILSGGAVGSPQLLLLSGIGPADELSKLGIPVVKDLPATGKNLSDVRTFSTSAAAP</sequence>
<accession>A0ACC1RLI0</accession>
<gene>
    <name evidence="1" type="ORF">NM688_g9084</name>
</gene>
<organism evidence="1 2">
    <name type="scientific">Phlebia brevispora</name>
    <dbReference type="NCBI Taxonomy" id="194682"/>
    <lineage>
        <taxon>Eukaryota</taxon>
        <taxon>Fungi</taxon>
        <taxon>Dikarya</taxon>
        <taxon>Basidiomycota</taxon>
        <taxon>Agaricomycotina</taxon>
        <taxon>Agaricomycetes</taxon>
        <taxon>Polyporales</taxon>
        <taxon>Meruliaceae</taxon>
        <taxon>Phlebia</taxon>
    </lineage>
</organism>
<reference evidence="1" key="1">
    <citation type="submission" date="2022-07" db="EMBL/GenBank/DDBJ databases">
        <title>Genome Sequence of Phlebia brevispora.</title>
        <authorList>
            <person name="Buettner E."/>
        </authorList>
    </citation>
    <scope>NUCLEOTIDE SEQUENCE</scope>
    <source>
        <strain evidence="1">MPL23</strain>
    </source>
</reference>